<dbReference type="SUPFAM" id="SSF81296">
    <property type="entry name" value="E set domains"/>
    <property type="match status" value="2"/>
</dbReference>
<reference evidence="3" key="1">
    <citation type="submission" date="2020-06" db="EMBL/GenBank/DDBJ databases">
        <title>Draft genome of Bugula neritina, a colonial animal packing powerful symbionts and potential medicines.</title>
        <authorList>
            <person name="Rayko M."/>
        </authorList>
    </citation>
    <scope>NUCLEOTIDE SEQUENCE [LARGE SCALE GENOMIC DNA]</scope>
    <source>
        <strain evidence="3">Kwan_BN1</strain>
    </source>
</reference>
<dbReference type="Pfam" id="PF00339">
    <property type="entry name" value="Arrestin_N"/>
    <property type="match status" value="1"/>
</dbReference>
<comment type="similarity">
    <text evidence="1">Belongs to the arrestin family.</text>
</comment>
<organism evidence="3 4">
    <name type="scientific">Bugula neritina</name>
    <name type="common">Brown bryozoan</name>
    <name type="synonym">Sertularia neritina</name>
    <dbReference type="NCBI Taxonomy" id="10212"/>
    <lineage>
        <taxon>Eukaryota</taxon>
        <taxon>Metazoa</taxon>
        <taxon>Spiralia</taxon>
        <taxon>Lophotrochozoa</taxon>
        <taxon>Bryozoa</taxon>
        <taxon>Gymnolaemata</taxon>
        <taxon>Cheilostomatida</taxon>
        <taxon>Flustrina</taxon>
        <taxon>Buguloidea</taxon>
        <taxon>Bugulidae</taxon>
        <taxon>Bugula</taxon>
    </lineage>
</organism>
<evidence type="ECO:0000313" key="4">
    <source>
        <dbReference type="Proteomes" id="UP000593567"/>
    </source>
</evidence>
<dbReference type="Gene3D" id="2.60.40.640">
    <property type="match status" value="2"/>
</dbReference>
<evidence type="ECO:0000256" key="1">
    <source>
        <dbReference type="ARBA" id="ARBA00005298"/>
    </source>
</evidence>
<gene>
    <name evidence="3" type="ORF">EB796_004546</name>
</gene>
<dbReference type="Proteomes" id="UP000593567">
    <property type="component" value="Unassembled WGS sequence"/>
</dbReference>
<dbReference type="PANTHER" id="PTHR11188:SF17">
    <property type="entry name" value="FI21816P1"/>
    <property type="match status" value="1"/>
</dbReference>
<dbReference type="OrthoDB" id="2333384at2759"/>
<dbReference type="EMBL" id="VXIV02000616">
    <property type="protein sequence ID" value="KAF6037138.1"/>
    <property type="molecule type" value="Genomic_DNA"/>
</dbReference>
<comment type="caution">
    <text evidence="3">The sequence shown here is derived from an EMBL/GenBank/DDBJ whole genome shotgun (WGS) entry which is preliminary data.</text>
</comment>
<dbReference type="AlphaFoldDB" id="A0A7J7KHL6"/>
<feature type="domain" description="Arrestin-like N-terminal" evidence="2">
    <location>
        <begin position="7"/>
        <end position="149"/>
    </location>
</feature>
<dbReference type="InterPro" id="IPR050357">
    <property type="entry name" value="Arrestin_domain-protein"/>
</dbReference>
<dbReference type="InterPro" id="IPR014752">
    <property type="entry name" value="Arrestin-like_C"/>
</dbReference>
<dbReference type="InterPro" id="IPR014756">
    <property type="entry name" value="Ig_E-set"/>
</dbReference>
<proteinExistence type="inferred from homology"/>
<keyword evidence="4" id="KW-1185">Reference proteome</keyword>
<sequence length="264" mass="29296">MGKLKSFRIILSSEEPAYYPGDVVEGQCEIQIAEGEFSIKSLAITLRGYTKVHWTESRNVGARLGPYTQHFMAGSEYMKEKKILAHPTMGADRVTFREGLHTCPFSFTIPSTGSLPSSFEGKYGSIRYWLRAELSRFRSRHEKSDKTKKTIVFLNPMNITLNEYQEPVESAAEKSLCCAFCTGGSVSITAQTDKSGYSPGDTILISAEFETLRRGGCIPPPLFTKDSITTPMSDRRCAQFSSSSSKVGFSFKQTTASALRLTVR</sequence>
<dbReference type="InterPro" id="IPR011021">
    <property type="entry name" value="Arrestin-like_N"/>
</dbReference>
<protein>
    <submittedName>
        <fullName evidence="3">ARRDC3</fullName>
    </submittedName>
</protein>
<evidence type="ECO:0000259" key="2">
    <source>
        <dbReference type="Pfam" id="PF00339"/>
    </source>
</evidence>
<name>A0A7J7KHL6_BUGNE</name>
<dbReference type="PANTHER" id="PTHR11188">
    <property type="entry name" value="ARRESTIN DOMAIN CONTAINING PROTEIN"/>
    <property type="match status" value="1"/>
</dbReference>
<evidence type="ECO:0000313" key="3">
    <source>
        <dbReference type="EMBL" id="KAF6037138.1"/>
    </source>
</evidence>
<accession>A0A7J7KHL6</accession>
<dbReference type="GO" id="GO:0015031">
    <property type="term" value="P:protein transport"/>
    <property type="evidence" value="ECO:0007669"/>
    <property type="project" value="TreeGrafter"/>
</dbReference>
<dbReference type="GO" id="GO:0005737">
    <property type="term" value="C:cytoplasm"/>
    <property type="evidence" value="ECO:0007669"/>
    <property type="project" value="TreeGrafter"/>
</dbReference>